<evidence type="ECO:0000313" key="5">
    <source>
        <dbReference type="EMBL" id="ACZ98624.1"/>
    </source>
</evidence>
<dbReference type="PRINTS" id="PR00134">
    <property type="entry name" value="GLHYDRLASE10"/>
</dbReference>
<dbReference type="Pfam" id="PF00331">
    <property type="entry name" value="Glyco_hydro_10"/>
    <property type="match status" value="1"/>
</dbReference>
<accession>D2KFM2</accession>
<protein>
    <submittedName>
        <fullName evidence="5">Endoxylanase</fullName>
    </submittedName>
</protein>
<keyword evidence="5" id="KW-0858">Xylan degradation</keyword>
<dbReference type="GO" id="GO:0004553">
    <property type="term" value="F:hydrolase activity, hydrolyzing O-glycosyl compounds"/>
    <property type="evidence" value="ECO:0007669"/>
    <property type="project" value="InterPro"/>
</dbReference>
<dbReference type="EMBL" id="GU211300">
    <property type="protein sequence ID" value="ACZ98624.1"/>
    <property type="molecule type" value="Genomic_DNA"/>
</dbReference>
<dbReference type="PROSITE" id="PS51760">
    <property type="entry name" value="GH10_2"/>
    <property type="match status" value="1"/>
</dbReference>
<sequence>MQQKNNVVVRGHVFTWHSQTPNWFFKENFSKDPAAPNASKEVMLQRLENYIKSVFETVQKEYLDVEFYAWDIVNEAINPDTPNGMCLPAEVAGITKDDGNNENEGKSM</sequence>
<evidence type="ECO:0000256" key="3">
    <source>
        <dbReference type="ARBA" id="ARBA00023326"/>
    </source>
</evidence>
<evidence type="ECO:0000256" key="2">
    <source>
        <dbReference type="ARBA" id="ARBA00023277"/>
    </source>
</evidence>
<dbReference type="Gene3D" id="3.20.20.80">
    <property type="entry name" value="Glycosidases"/>
    <property type="match status" value="1"/>
</dbReference>
<dbReference type="CAZy" id="GH10">
    <property type="family name" value="Glycoside Hydrolase Family 10"/>
</dbReference>
<keyword evidence="2" id="KW-0119">Carbohydrate metabolism</keyword>
<evidence type="ECO:0000259" key="4">
    <source>
        <dbReference type="PROSITE" id="PS51760"/>
    </source>
</evidence>
<dbReference type="InterPro" id="IPR001000">
    <property type="entry name" value="GH10_dom"/>
</dbReference>
<keyword evidence="1" id="KW-0378">Hydrolase</keyword>
<reference evidence="5" key="1">
    <citation type="journal article" date="2010" name="Appl. Environ. Microbiol.">
        <title>Cellulosilyticum ruminicola, a newly described rumen bacterium that possesses redundant fibrolytic-protein-encoding genes and degrades lignocellulose with multiple carbohydrate- borne fibrolytic enzymes.</title>
        <authorList>
            <person name="Cai S."/>
            <person name="Li J."/>
            <person name="Hu F.Z."/>
            <person name="Zhang K."/>
            <person name="Luo Y."/>
            <person name="Janto B."/>
            <person name="Boissy R."/>
            <person name="Ehrlich G."/>
            <person name="Dong X."/>
        </authorList>
    </citation>
    <scope>NUCLEOTIDE SEQUENCE</scope>
    <source>
        <strain evidence="5">CGMCC 1.5065</strain>
    </source>
</reference>
<proteinExistence type="predicted"/>
<name>D2KFM2_9FIRM</name>
<keyword evidence="3" id="KW-0624">Polysaccharide degradation</keyword>
<dbReference type="GO" id="GO:0045493">
    <property type="term" value="P:xylan catabolic process"/>
    <property type="evidence" value="ECO:0007669"/>
    <property type="project" value="UniProtKB-KW"/>
</dbReference>
<feature type="non-terminal residue" evidence="5">
    <location>
        <position position="108"/>
    </location>
</feature>
<organism evidence="5">
    <name type="scientific">Cellulosilyticum ruminicola</name>
    <dbReference type="NCBI Taxonomy" id="425254"/>
    <lineage>
        <taxon>Bacteria</taxon>
        <taxon>Bacillati</taxon>
        <taxon>Bacillota</taxon>
        <taxon>Clostridia</taxon>
        <taxon>Lachnospirales</taxon>
        <taxon>Cellulosilyticaceae</taxon>
        <taxon>Cellulosilyticum</taxon>
    </lineage>
</organism>
<evidence type="ECO:0000256" key="1">
    <source>
        <dbReference type="ARBA" id="ARBA00022801"/>
    </source>
</evidence>
<dbReference type="InterPro" id="IPR017853">
    <property type="entry name" value="GH"/>
</dbReference>
<dbReference type="AlphaFoldDB" id="D2KFM2"/>
<feature type="domain" description="GH10" evidence="4">
    <location>
        <begin position="1"/>
        <end position="108"/>
    </location>
</feature>
<dbReference type="SUPFAM" id="SSF51445">
    <property type="entry name" value="(Trans)glycosidases"/>
    <property type="match status" value="1"/>
</dbReference>